<feature type="transmembrane region" description="Helical" evidence="2">
    <location>
        <begin position="56"/>
        <end position="78"/>
    </location>
</feature>
<feature type="transmembrane region" description="Helical" evidence="2">
    <location>
        <begin position="162"/>
        <end position="181"/>
    </location>
</feature>
<keyword evidence="4" id="KW-1185">Reference proteome</keyword>
<feature type="region of interest" description="Disordered" evidence="1">
    <location>
        <begin position="678"/>
        <end position="787"/>
    </location>
</feature>
<reference evidence="3" key="1">
    <citation type="submission" date="2011-09" db="EMBL/GenBank/DDBJ databases">
        <title>The permanent draft genome of Mucilaginibacter paludis DSM 18603.</title>
        <authorList>
            <consortium name="US DOE Joint Genome Institute (JGI-PGF)"/>
            <person name="Lucas S."/>
            <person name="Han J."/>
            <person name="Lapidus A."/>
            <person name="Bruce D."/>
            <person name="Goodwin L."/>
            <person name="Pitluck S."/>
            <person name="Peters L."/>
            <person name="Kyrpides N."/>
            <person name="Mavromatis K."/>
            <person name="Ivanova N."/>
            <person name="Mikhailova N."/>
            <person name="Held B."/>
            <person name="Detter J.C."/>
            <person name="Tapia R."/>
            <person name="Han C."/>
            <person name="Land M."/>
            <person name="Hauser L."/>
            <person name="Markowitz V."/>
            <person name="Cheng J.-F."/>
            <person name="Hugenholtz P."/>
            <person name="Woyke T."/>
            <person name="Wu D."/>
            <person name="Tindall B."/>
            <person name="Brambilla E."/>
            <person name="Klenk H.-P."/>
            <person name="Eisen J.A."/>
        </authorList>
    </citation>
    <scope>NUCLEOTIDE SEQUENCE [LARGE SCALE GENOMIC DNA]</scope>
    <source>
        <strain evidence="3">DSM 18603</strain>
    </source>
</reference>
<feature type="region of interest" description="Disordered" evidence="1">
    <location>
        <begin position="1037"/>
        <end position="1063"/>
    </location>
</feature>
<evidence type="ECO:0000256" key="2">
    <source>
        <dbReference type="SAM" id="Phobius"/>
    </source>
</evidence>
<dbReference type="STRING" id="714943.Mucpa_3515"/>
<feature type="compositionally biased region" description="Low complexity" evidence="1">
    <location>
        <begin position="958"/>
        <end position="969"/>
    </location>
</feature>
<feature type="compositionally biased region" description="Basic and acidic residues" evidence="1">
    <location>
        <begin position="678"/>
        <end position="689"/>
    </location>
</feature>
<name>H1YIR8_9SPHI</name>
<dbReference type="eggNOG" id="COG1511">
    <property type="taxonomic scope" value="Bacteria"/>
</dbReference>
<dbReference type="HOGENOM" id="CLU_008611_0_0_10"/>
<sequence>MKAVSNYNLLIEKIDTFIRRYYLNKLLRGVIFLGAILFSGFVVVTLSEYWGNFSTLWRGVLFFGYIVLNIAVFGWLVLPPLLAYFKLGSGITHAEAAQIIGTHFTDVQDKLLNTLQLKKLSDENPEHRLLIEASIDQKIVSLTPVSFPSAIRIKENLKHLKWALAPLGIIVILAFTAPAMLKDSTERLIKHNQYFAPKSPFQFVIVNSRLSAVQGEDFKLELRLTGDKFPNDIYLETGKITFKLDKENISRFHYLFSNLQQNLKFRLLGNDFSSPEYEISVNLKPSLLHFDVSLQYPAYIHKKNEQLNNAGDLTIPLGTNVHWALHTQNANGVRFEMNGHAEQLLSNNNTFLHNEKILKPGTYTIKAINPNVANGDSATYRINVIADQPPGIEVNEKPDSISSKAIYFNGKIQDDYGFSSLSFHYAIASHQGEKPRLFTKTVKADLAASQADFFYFWNLKELDAKPGEEVTYYFEVADNNTVTGPQKVRSAEHTLHVPTDKELNAQLDAGTQSVKQKMQSAIKLASQLEKDAKKLNELLLNKNSLSFDEKKQIEDLMQKRKDLESLVQDIKKENKQNLTNRQENKQEEKEILDKQKQIENLFNNVLDEKTRELLKNLQQMLEQNQKDPVQDEVSKMQTDNKSLKKELDRMLELYKQLEIEQKLKENIDQLNKLADKQQKLADESRKGNADQKSLQKQQNDIKKDFKDVEKSLDDVKQKNEELDKKNNFEDPKADEQKINEHMDKSADDLSKNNKAKASQSQQQAGKQMQALAQKLQQMQQDGEEQENQVNTQQLRELIKNLVNNSFDQEKTMQALRGLNNADPAYISWTQKQKDIKDNMKNVEDSLYSLSKRVPQIQSTVNKEVAIINSNIDDALNSLGDRRTAEANRNQQYAMTSMNNLALMLAEALDQLQNASKNSKAGKGKKKQQSLSQLSQMQQKLNQNMQKMREQMQQKGNKGQQSEQGQMSEQFAKMAREQQLIRQGLQQINESDNKDGRKGLGNLDNISKEMEQTEKDLVNRKILDETIKRQQQIKTRLLEAEKADQEREQDQQRDSKAGKDTPPGYIKALQMYQQMKNQQTEQIHTVSPTLNYYYKSKIKVYFDQINGR</sequence>
<dbReference type="RefSeq" id="WP_008508131.1">
    <property type="nucleotide sequence ID" value="NZ_CM001403.1"/>
</dbReference>
<organism evidence="3 4">
    <name type="scientific">Mucilaginibacter paludis DSM 18603</name>
    <dbReference type="NCBI Taxonomy" id="714943"/>
    <lineage>
        <taxon>Bacteria</taxon>
        <taxon>Pseudomonadati</taxon>
        <taxon>Bacteroidota</taxon>
        <taxon>Sphingobacteriia</taxon>
        <taxon>Sphingobacteriales</taxon>
        <taxon>Sphingobacteriaceae</taxon>
        <taxon>Mucilaginibacter</taxon>
    </lineage>
</organism>
<feature type="compositionally biased region" description="Low complexity" evidence="1">
    <location>
        <begin position="928"/>
        <end position="945"/>
    </location>
</feature>
<evidence type="ECO:0000256" key="1">
    <source>
        <dbReference type="SAM" id="MobiDB-lite"/>
    </source>
</evidence>
<keyword evidence="2" id="KW-0812">Transmembrane</keyword>
<feature type="compositionally biased region" description="Basic and acidic residues" evidence="1">
    <location>
        <begin position="699"/>
        <end position="751"/>
    </location>
</feature>
<gene>
    <name evidence="3" type="ORF">Mucpa_3515</name>
</gene>
<keyword evidence="2" id="KW-1133">Transmembrane helix</keyword>
<evidence type="ECO:0000313" key="3">
    <source>
        <dbReference type="EMBL" id="EHQ27613.1"/>
    </source>
</evidence>
<accession>H1YIR8</accession>
<dbReference type="AlphaFoldDB" id="H1YIR8"/>
<evidence type="ECO:0000313" key="4">
    <source>
        <dbReference type="Proteomes" id="UP000002774"/>
    </source>
</evidence>
<dbReference type="EMBL" id="CM001403">
    <property type="protein sequence ID" value="EHQ27613.1"/>
    <property type="molecule type" value="Genomic_DNA"/>
</dbReference>
<feature type="region of interest" description="Disordered" evidence="1">
    <location>
        <begin position="915"/>
        <end position="971"/>
    </location>
</feature>
<dbReference type="Proteomes" id="UP000002774">
    <property type="component" value="Chromosome"/>
</dbReference>
<protein>
    <recommendedName>
        <fullName evidence="5">Chromosome segregation ATPase-like protein</fullName>
    </recommendedName>
</protein>
<feature type="compositionally biased region" description="Low complexity" evidence="1">
    <location>
        <begin position="755"/>
        <end position="780"/>
    </location>
</feature>
<proteinExistence type="predicted"/>
<feature type="transmembrane region" description="Helical" evidence="2">
    <location>
        <begin position="26"/>
        <end position="50"/>
    </location>
</feature>
<keyword evidence="2" id="KW-0472">Membrane</keyword>
<dbReference type="OrthoDB" id="9812498at2"/>
<evidence type="ECO:0008006" key="5">
    <source>
        <dbReference type="Google" id="ProtNLM"/>
    </source>
</evidence>
<feature type="compositionally biased region" description="Basic and acidic residues" evidence="1">
    <location>
        <begin position="1037"/>
        <end position="1058"/>
    </location>
</feature>